<dbReference type="RefSeq" id="WP_354416126.1">
    <property type="nucleotide sequence ID" value="NZ_JBEPLM010000007.1"/>
</dbReference>
<evidence type="ECO:0000256" key="1">
    <source>
        <dbReference type="SAM" id="MobiDB-lite"/>
    </source>
</evidence>
<organism evidence="2 3">
    <name type="scientific">Mesorhizobium shonense</name>
    <dbReference type="NCBI Taxonomy" id="1209948"/>
    <lineage>
        <taxon>Bacteria</taxon>
        <taxon>Pseudomonadati</taxon>
        <taxon>Pseudomonadota</taxon>
        <taxon>Alphaproteobacteria</taxon>
        <taxon>Hyphomicrobiales</taxon>
        <taxon>Phyllobacteriaceae</taxon>
        <taxon>Mesorhizobium</taxon>
    </lineage>
</organism>
<reference evidence="2 3" key="1">
    <citation type="submission" date="2024-06" db="EMBL/GenBank/DDBJ databases">
        <title>Genomic Encyclopedia of Type Strains, Phase IV (KMG-IV): sequencing the most valuable type-strain genomes for metagenomic binning, comparative biology and taxonomic classification.</title>
        <authorList>
            <person name="Goeker M."/>
        </authorList>
    </citation>
    <scope>NUCLEOTIDE SEQUENCE [LARGE SCALE GENOMIC DNA]</scope>
    <source>
        <strain evidence="2 3">DSM 29846</strain>
    </source>
</reference>
<protein>
    <recommendedName>
        <fullName evidence="4">HNH endonuclease</fullName>
    </recommendedName>
</protein>
<evidence type="ECO:0000313" key="3">
    <source>
        <dbReference type="Proteomes" id="UP001549036"/>
    </source>
</evidence>
<accession>A0ABV2HVT2</accession>
<keyword evidence="3" id="KW-1185">Reference proteome</keyword>
<evidence type="ECO:0008006" key="4">
    <source>
        <dbReference type="Google" id="ProtNLM"/>
    </source>
</evidence>
<feature type="region of interest" description="Disordered" evidence="1">
    <location>
        <begin position="75"/>
        <end position="107"/>
    </location>
</feature>
<feature type="compositionally biased region" description="Polar residues" evidence="1">
    <location>
        <begin position="75"/>
        <end position="85"/>
    </location>
</feature>
<name>A0ABV2HVT2_9HYPH</name>
<comment type="caution">
    <text evidence="2">The sequence shown here is derived from an EMBL/GenBank/DDBJ whole genome shotgun (WGS) entry which is preliminary data.</text>
</comment>
<proteinExistence type="predicted"/>
<evidence type="ECO:0000313" key="2">
    <source>
        <dbReference type="EMBL" id="MET3594676.1"/>
    </source>
</evidence>
<sequence length="146" mass="16548">MTMKFPFVENTPGKKLEAGTGLSVDCLTCKRKAHLDVAELVKRLGPDHRCLHRDLIEIIYCHECRNAGRDDRNQQFTDHAVTPTSGGDPMRDDELTERPSCGWTPWKEGNGEADIDRVWWAARCLHFPKLNVSVWFDGSDMVGLAH</sequence>
<gene>
    <name evidence="2" type="ORF">ABID26_004084</name>
</gene>
<dbReference type="Proteomes" id="UP001549036">
    <property type="component" value="Unassembled WGS sequence"/>
</dbReference>
<dbReference type="EMBL" id="JBEPLM010000007">
    <property type="protein sequence ID" value="MET3594676.1"/>
    <property type="molecule type" value="Genomic_DNA"/>
</dbReference>